<evidence type="ECO:0000313" key="3">
    <source>
        <dbReference type="Proteomes" id="UP000747542"/>
    </source>
</evidence>
<dbReference type="Proteomes" id="UP000747542">
    <property type="component" value="Unassembled WGS sequence"/>
</dbReference>
<accession>A0A8J5MNW3</accession>
<comment type="caution">
    <text evidence="2">The sequence shown here is derived from an EMBL/GenBank/DDBJ whole genome shotgun (WGS) entry which is preliminary data.</text>
</comment>
<gene>
    <name evidence="2" type="ORF">Hamer_G008964</name>
</gene>
<sequence length="98" mass="10509">MVLSTDNSANNMTEASSTLAPTPSTLTLPAPHLPLHLHTCPYTFHTYPPSSTLAYHLHTCLYTSRLGPPPTTTTPPQLPTALHLSPTPGQLDILINSI</sequence>
<feature type="compositionally biased region" description="Pro residues" evidence="1">
    <location>
        <begin position="67"/>
        <end position="78"/>
    </location>
</feature>
<feature type="region of interest" description="Disordered" evidence="1">
    <location>
        <begin position="1"/>
        <end position="28"/>
    </location>
</feature>
<name>A0A8J5MNW3_HOMAM</name>
<reference evidence="2" key="1">
    <citation type="journal article" date="2021" name="Sci. Adv.">
        <title>The American lobster genome reveals insights on longevity, neural, and immune adaptations.</title>
        <authorList>
            <person name="Polinski J.M."/>
            <person name="Zimin A.V."/>
            <person name="Clark K.F."/>
            <person name="Kohn A.B."/>
            <person name="Sadowski N."/>
            <person name="Timp W."/>
            <person name="Ptitsyn A."/>
            <person name="Khanna P."/>
            <person name="Romanova D.Y."/>
            <person name="Williams P."/>
            <person name="Greenwood S.J."/>
            <person name="Moroz L.L."/>
            <person name="Walt D.R."/>
            <person name="Bodnar A.G."/>
        </authorList>
    </citation>
    <scope>NUCLEOTIDE SEQUENCE</scope>
    <source>
        <strain evidence="2">GMGI-L3</strain>
    </source>
</reference>
<protein>
    <submittedName>
        <fullName evidence="2">Uncharacterized protein</fullName>
    </submittedName>
</protein>
<proteinExistence type="predicted"/>
<dbReference type="AlphaFoldDB" id="A0A8J5MNW3"/>
<evidence type="ECO:0000256" key="1">
    <source>
        <dbReference type="SAM" id="MobiDB-lite"/>
    </source>
</evidence>
<keyword evidence="3" id="KW-1185">Reference proteome</keyword>
<dbReference type="EMBL" id="JAHLQT010035566">
    <property type="protein sequence ID" value="KAG7158314.1"/>
    <property type="molecule type" value="Genomic_DNA"/>
</dbReference>
<evidence type="ECO:0000313" key="2">
    <source>
        <dbReference type="EMBL" id="KAG7158314.1"/>
    </source>
</evidence>
<feature type="compositionally biased region" description="Polar residues" evidence="1">
    <location>
        <begin position="1"/>
        <end position="14"/>
    </location>
</feature>
<feature type="compositionally biased region" description="Low complexity" evidence="1">
    <location>
        <begin position="15"/>
        <end position="28"/>
    </location>
</feature>
<organism evidence="2 3">
    <name type="scientific">Homarus americanus</name>
    <name type="common">American lobster</name>
    <dbReference type="NCBI Taxonomy" id="6706"/>
    <lineage>
        <taxon>Eukaryota</taxon>
        <taxon>Metazoa</taxon>
        <taxon>Ecdysozoa</taxon>
        <taxon>Arthropoda</taxon>
        <taxon>Crustacea</taxon>
        <taxon>Multicrustacea</taxon>
        <taxon>Malacostraca</taxon>
        <taxon>Eumalacostraca</taxon>
        <taxon>Eucarida</taxon>
        <taxon>Decapoda</taxon>
        <taxon>Pleocyemata</taxon>
        <taxon>Astacidea</taxon>
        <taxon>Nephropoidea</taxon>
        <taxon>Nephropidae</taxon>
        <taxon>Homarus</taxon>
    </lineage>
</organism>
<feature type="region of interest" description="Disordered" evidence="1">
    <location>
        <begin position="66"/>
        <end position="85"/>
    </location>
</feature>